<dbReference type="GO" id="GO:0003677">
    <property type="term" value="F:DNA binding"/>
    <property type="evidence" value="ECO:0007669"/>
    <property type="project" value="TreeGrafter"/>
</dbReference>
<dbReference type="InterPro" id="IPR014729">
    <property type="entry name" value="Rossmann-like_a/b/a_fold"/>
</dbReference>
<dbReference type="PANTHER" id="PTHR11455">
    <property type="entry name" value="CRYPTOCHROME"/>
    <property type="match status" value="1"/>
</dbReference>
<organism evidence="9 10">
    <name type="scientific">Flavobacterium saliperosum</name>
    <dbReference type="NCBI Taxonomy" id="329186"/>
    <lineage>
        <taxon>Bacteria</taxon>
        <taxon>Pseudomonadati</taxon>
        <taxon>Bacteroidota</taxon>
        <taxon>Flavobacteriia</taxon>
        <taxon>Flavobacteriales</taxon>
        <taxon>Flavobacteriaceae</taxon>
        <taxon>Flavobacterium</taxon>
    </lineage>
</organism>
<evidence type="ECO:0000313" key="9">
    <source>
        <dbReference type="EMBL" id="SCX00413.1"/>
    </source>
</evidence>
<dbReference type="InterPro" id="IPR005101">
    <property type="entry name" value="Cryptochr/Photolyase_FAD-bd"/>
</dbReference>
<keyword evidence="9" id="KW-0456">Lyase</keyword>
<dbReference type="GO" id="GO:0071949">
    <property type="term" value="F:FAD binding"/>
    <property type="evidence" value="ECO:0007669"/>
    <property type="project" value="TreeGrafter"/>
</dbReference>
<keyword evidence="4 6" id="KW-0274">FAD</keyword>
<sequence>MKTAVVWFKTDLRVTDNETLVKALSQNDAVIPVYCIDETHFKTTPFGFRKTGNFRAQFLMESLFDLDKNLRELGSGLLVLSGKPEVEIPNIVKQYRAHRVYAKREVAFEEKNTELSVQTELWKLHCELFTFSTSTLYHAEDLPFSIKDIPDVFTDFRRKTEKEAQIRSVFEKPIRIPSPEIQPPDLPTLSELGFKNVKIDNRAAIRFKGGESEAMKRLNHYFFGTKSISRYKETRNGMVGADYSTKFSAWLALGCISPRFIYQELKKYELQFGANESTYWLVFELLWRDYFRFMMKKHQSRMFRKSGIRNKEMATVKPDWKLFESWMEGQTGNDFVDANMLELKLTGFMSNRGRQNAASYLCHDLKFDWRYGAAYFEQQLIDYDVCSNWGNWAYLAGVGNDPRSNRYFNIEKQASDYDKNKLYRNLWLNKFDNSSDSRK</sequence>
<dbReference type="InterPro" id="IPR006050">
    <property type="entry name" value="DNA_photolyase_N"/>
</dbReference>
<dbReference type="RefSeq" id="WP_023575236.1">
    <property type="nucleotide sequence ID" value="NZ_CBCSBQ010000023.1"/>
</dbReference>
<dbReference type="AlphaFoldDB" id="A0A1G4V334"/>
<dbReference type="NCBIfam" id="TIGR02765">
    <property type="entry name" value="crypto_DASH"/>
    <property type="match status" value="1"/>
</dbReference>
<dbReference type="GO" id="GO:0000719">
    <property type="term" value="P:photoreactive repair"/>
    <property type="evidence" value="ECO:0007669"/>
    <property type="project" value="TreeGrafter"/>
</dbReference>
<evidence type="ECO:0000256" key="6">
    <source>
        <dbReference type="PIRSR" id="PIRSR602081-1"/>
    </source>
</evidence>
<evidence type="ECO:0000259" key="8">
    <source>
        <dbReference type="PROSITE" id="PS51645"/>
    </source>
</evidence>
<evidence type="ECO:0000313" key="10">
    <source>
        <dbReference type="Proteomes" id="UP000182124"/>
    </source>
</evidence>
<evidence type="ECO:0000256" key="4">
    <source>
        <dbReference type="ARBA" id="ARBA00022827"/>
    </source>
</evidence>
<evidence type="ECO:0000256" key="3">
    <source>
        <dbReference type="ARBA" id="ARBA00022630"/>
    </source>
</evidence>
<dbReference type="SUPFAM" id="SSF48173">
    <property type="entry name" value="Cryptochrome/photolyase FAD-binding domain"/>
    <property type="match status" value="1"/>
</dbReference>
<keyword evidence="3 6" id="KW-0285">Flavoprotein</keyword>
<dbReference type="PANTHER" id="PTHR11455:SF22">
    <property type="entry name" value="CRYPTOCHROME DASH"/>
    <property type="match status" value="1"/>
</dbReference>
<name>A0A1G4V334_9FLAO</name>
<dbReference type="Proteomes" id="UP000182124">
    <property type="component" value="Unassembled WGS sequence"/>
</dbReference>
<comment type="cofactor">
    <cofactor evidence="6 7">
        <name>FAD</name>
        <dbReference type="ChEBI" id="CHEBI:57692"/>
    </cofactor>
    <text evidence="6 7">Binds 1 FAD per subunit.</text>
</comment>
<dbReference type="Pfam" id="PF00875">
    <property type="entry name" value="DNA_photolyase"/>
    <property type="match status" value="1"/>
</dbReference>
<dbReference type="Pfam" id="PF03441">
    <property type="entry name" value="FAD_binding_7"/>
    <property type="match status" value="1"/>
</dbReference>
<comment type="cofactor">
    <cofactor evidence="7">
        <name>(6R)-5,10-methylene-5,6,7,8-tetrahydrofolate</name>
        <dbReference type="ChEBI" id="CHEBI:15636"/>
    </cofactor>
    <text evidence="7">Binds 1 5,10-methenyltetrahydrofolate (MTHF) per subunit.</text>
</comment>
<dbReference type="InterPro" id="IPR036134">
    <property type="entry name" value="Crypto/Photolyase_FAD-like_sf"/>
</dbReference>
<evidence type="ECO:0000256" key="1">
    <source>
        <dbReference type="ARBA" id="ARBA00005862"/>
    </source>
</evidence>
<feature type="binding site" evidence="6">
    <location>
        <begin position="244"/>
        <end position="248"/>
    </location>
    <ligand>
        <name>FAD</name>
        <dbReference type="ChEBI" id="CHEBI:57692"/>
    </ligand>
</feature>
<feature type="binding site" evidence="6">
    <location>
        <position position="231"/>
    </location>
    <ligand>
        <name>FAD</name>
        <dbReference type="ChEBI" id="CHEBI:57692"/>
    </ligand>
</feature>
<dbReference type="Gene3D" id="1.25.40.80">
    <property type="match status" value="1"/>
</dbReference>
<protein>
    <recommendedName>
        <fullName evidence="2 7">Cryptochrome DASH</fullName>
    </recommendedName>
</protein>
<dbReference type="EMBL" id="FMTY01000001">
    <property type="protein sequence ID" value="SCX00413.1"/>
    <property type="molecule type" value="Genomic_DNA"/>
</dbReference>
<dbReference type="SUPFAM" id="SSF52425">
    <property type="entry name" value="Cryptochrome/photolyase, N-terminal domain"/>
    <property type="match status" value="1"/>
</dbReference>
<dbReference type="Gene3D" id="1.10.579.10">
    <property type="entry name" value="DNA Cyclobutane Dipyrimidine Photolyase, subunit A, domain 3"/>
    <property type="match status" value="1"/>
</dbReference>
<accession>A0A1G4V334</accession>
<dbReference type="InterPro" id="IPR014133">
    <property type="entry name" value="Cry_DASH"/>
</dbReference>
<dbReference type="InterPro" id="IPR002081">
    <property type="entry name" value="Cryptochrome/DNA_photolyase_1"/>
</dbReference>
<dbReference type="PRINTS" id="PR00147">
    <property type="entry name" value="DNAPHOTLYASE"/>
</dbReference>
<dbReference type="PROSITE" id="PS51645">
    <property type="entry name" value="PHR_CRY_ALPHA_BETA"/>
    <property type="match status" value="1"/>
</dbReference>
<gene>
    <name evidence="9" type="ORF">SAMN02927925_00157</name>
</gene>
<dbReference type="Gene3D" id="3.40.50.620">
    <property type="entry name" value="HUPs"/>
    <property type="match status" value="1"/>
</dbReference>
<reference evidence="9 10" key="1">
    <citation type="submission" date="2016-10" db="EMBL/GenBank/DDBJ databases">
        <authorList>
            <person name="de Groot N.N."/>
        </authorList>
    </citation>
    <scope>NUCLEOTIDE SEQUENCE [LARGE SCALE GENOMIC DNA]</scope>
    <source>
        <strain evidence="9 10">CGMCC 1.3801</strain>
    </source>
</reference>
<dbReference type="STRING" id="329186.SAMN02927925_00157"/>
<comment type="function">
    <text evidence="7">May have a photoreceptor function.</text>
</comment>
<proteinExistence type="inferred from homology"/>
<dbReference type="GO" id="GO:0003904">
    <property type="term" value="F:deoxyribodipyrimidine photo-lyase activity"/>
    <property type="evidence" value="ECO:0007669"/>
    <property type="project" value="TreeGrafter"/>
</dbReference>
<dbReference type="eggNOG" id="COG0415">
    <property type="taxonomic scope" value="Bacteria"/>
</dbReference>
<evidence type="ECO:0000256" key="2">
    <source>
        <dbReference type="ARBA" id="ARBA00017881"/>
    </source>
</evidence>
<evidence type="ECO:0000256" key="7">
    <source>
        <dbReference type="RuleBase" id="RU367151"/>
    </source>
</evidence>
<keyword evidence="5 7" id="KW-0157">Chromophore</keyword>
<dbReference type="InterPro" id="IPR036155">
    <property type="entry name" value="Crypto/Photolyase_N_sf"/>
</dbReference>
<comment type="similarity">
    <text evidence="1 7">Belongs to the DNA photolyase class-1 family.</text>
</comment>
<feature type="domain" description="Photolyase/cryptochrome alpha/beta" evidence="8">
    <location>
        <begin position="2"/>
        <end position="136"/>
    </location>
</feature>
<feature type="binding site" evidence="6">
    <location>
        <begin position="382"/>
        <end position="384"/>
    </location>
    <ligand>
        <name>FAD</name>
        <dbReference type="ChEBI" id="CHEBI:57692"/>
    </ligand>
</feature>
<evidence type="ECO:0000256" key="5">
    <source>
        <dbReference type="ARBA" id="ARBA00022991"/>
    </source>
</evidence>